<feature type="compositionally biased region" description="Polar residues" evidence="4">
    <location>
        <begin position="761"/>
        <end position="771"/>
    </location>
</feature>
<evidence type="ECO:0000256" key="1">
    <source>
        <dbReference type="ARBA" id="ARBA00007249"/>
    </source>
</evidence>
<dbReference type="GO" id="GO:0005525">
    <property type="term" value="F:GTP binding"/>
    <property type="evidence" value="ECO:0007669"/>
    <property type="project" value="UniProtKB-KW"/>
</dbReference>
<dbReference type="InParanoid" id="A0A0G4GXR3"/>
<name>A0A0G4GXR3_VITBC</name>
<dbReference type="Proteomes" id="UP000041254">
    <property type="component" value="Unassembled WGS sequence"/>
</dbReference>
<dbReference type="GO" id="GO:0003924">
    <property type="term" value="F:GTPase activity"/>
    <property type="evidence" value="ECO:0007669"/>
    <property type="project" value="InterPro"/>
</dbReference>
<feature type="compositionally biased region" description="Low complexity" evidence="4">
    <location>
        <begin position="355"/>
        <end position="371"/>
    </location>
</feature>
<feature type="region of interest" description="Disordered" evidence="4">
    <location>
        <begin position="355"/>
        <end position="434"/>
    </location>
</feature>
<feature type="region of interest" description="Disordered" evidence="4">
    <location>
        <begin position="535"/>
        <end position="590"/>
    </location>
</feature>
<dbReference type="InterPro" id="IPR000795">
    <property type="entry name" value="T_Tr_GTP-bd_dom"/>
</dbReference>
<keyword evidence="3" id="KW-0342">GTP-binding</keyword>
<dbReference type="OrthoDB" id="248233at2759"/>
<dbReference type="SUPFAM" id="SSF50465">
    <property type="entry name" value="EF-Tu/eEF-1alpha/eIF2-gamma C-terminal domain"/>
    <property type="match status" value="1"/>
</dbReference>
<dbReference type="EMBL" id="CDMY01000869">
    <property type="protein sequence ID" value="CEM35891.1"/>
    <property type="molecule type" value="Genomic_DNA"/>
</dbReference>
<feature type="compositionally biased region" description="Basic and acidic residues" evidence="4">
    <location>
        <begin position="671"/>
        <end position="689"/>
    </location>
</feature>
<feature type="region of interest" description="Disordered" evidence="4">
    <location>
        <begin position="737"/>
        <end position="943"/>
    </location>
</feature>
<feature type="compositionally biased region" description="Acidic residues" evidence="4">
    <location>
        <begin position="916"/>
        <end position="925"/>
    </location>
</feature>
<evidence type="ECO:0000313" key="6">
    <source>
        <dbReference type="EMBL" id="CEM35891.1"/>
    </source>
</evidence>
<dbReference type="PANTHER" id="PTHR43721:SF9">
    <property type="entry name" value="GTP-BINDING PROTEIN 1"/>
    <property type="match status" value="1"/>
</dbReference>
<feature type="compositionally biased region" description="Low complexity" evidence="4">
    <location>
        <begin position="654"/>
        <end position="667"/>
    </location>
</feature>
<dbReference type="InterPro" id="IPR050055">
    <property type="entry name" value="EF-Tu_GTPase"/>
</dbReference>
<feature type="region of interest" description="Disordered" evidence="4">
    <location>
        <begin position="641"/>
        <end position="714"/>
    </location>
</feature>
<evidence type="ECO:0000256" key="3">
    <source>
        <dbReference type="ARBA" id="ARBA00023134"/>
    </source>
</evidence>
<keyword evidence="7" id="KW-1185">Reference proteome</keyword>
<dbReference type="VEuPathDB" id="CryptoDB:Vbra_18989"/>
<feature type="compositionally biased region" description="Basic and acidic residues" evidence="4">
    <location>
        <begin position="892"/>
        <end position="902"/>
    </location>
</feature>
<proteinExistence type="inferred from homology"/>
<evidence type="ECO:0000259" key="5">
    <source>
        <dbReference type="Pfam" id="PF00009"/>
    </source>
</evidence>
<gene>
    <name evidence="6" type="ORF">Vbra_18989</name>
</gene>
<comment type="similarity">
    <text evidence="1">Belongs to the TRAFAC class translation factor GTPase superfamily. Classic translation factor GTPase family. EF-Tu/EF-1A subfamily.</text>
</comment>
<dbReference type="InterPro" id="IPR027417">
    <property type="entry name" value="P-loop_NTPase"/>
</dbReference>
<dbReference type="SUPFAM" id="SSF52540">
    <property type="entry name" value="P-loop containing nucleoside triphosphate hydrolases"/>
    <property type="match status" value="1"/>
</dbReference>
<dbReference type="AlphaFoldDB" id="A0A0G4GXR3"/>
<dbReference type="PANTHER" id="PTHR43721">
    <property type="entry name" value="ELONGATION FACTOR TU-RELATED"/>
    <property type="match status" value="1"/>
</dbReference>
<organism evidence="6 7">
    <name type="scientific">Vitrella brassicaformis (strain CCMP3155)</name>
    <dbReference type="NCBI Taxonomy" id="1169540"/>
    <lineage>
        <taxon>Eukaryota</taxon>
        <taxon>Sar</taxon>
        <taxon>Alveolata</taxon>
        <taxon>Colpodellida</taxon>
        <taxon>Vitrellaceae</taxon>
        <taxon>Vitrella</taxon>
    </lineage>
</organism>
<keyword evidence="2" id="KW-0547">Nucleotide-binding</keyword>
<feature type="compositionally biased region" description="Low complexity" evidence="4">
    <location>
        <begin position="852"/>
        <end position="862"/>
    </location>
</feature>
<dbReference type="GO" id="GO:0003746">
    <property type="term" value="F:translation elongation factor activity"/>
    <property type="evidence" value="ECO:0007669"/>
    <property type="project" value="TreeGrafter"/>
</dbReference>
<feature type="compositionally biased region" description="Basic and acidic residues" evidence="4">
    <location>
        <begin position="926"/>
        <end position="938"/>
    </location>
</feature>
<feature type="region of interest" description="Disordered" evidence="4">
    <location>
        <begin position="250"/>
        <end position="285"/>
    </location>
</feature>
<reference evidence="6 7" key="1">
    <citation type="submission" date="2014-11" db="EMBL/GenBank/DDBJ databases">
        <authorList>
            <person name="Zhu J."/>
            <person name="Qi W."/>
            <person name="Song R."/>
        </authorList>
    </citation>
    <scope>NUCLEOTIDE SEQUENCE [LARGE SCALE GENOMIC DNA]</scope>
</reference>
<dbReference type="InterPro" id="IPR009001">
    <property type="entry name" value="Transl_elong_EF1A/Init_IF2_C"/>
</dbReference>
<protein>
    <recommendedName>
        <fullName evidence="5">Tr-type G domain-containing protein</fullName>
    </recommendedName>
</protein>
<feature type="region of interest" description="Disordered" evidence="4">
    <location>
        <begin position="1"/>
        <end position="21"/>
    </location>
</feature>
<feature type="domain" description="Tr-type G" evidence="5">
    <location>
        <begin position="127"/>
        <end position="467"/>
    </location>
</feature>
<evidence type="ECO:0000313" key="7">
    <source>
        <dbReference type="Proteomes" id="UP000041254"/>
    </source>
</evidence>
<evidence type="ECO:0000256" key="2">
    <source>
        <dbReference type="ARBA" id="ARBA00022741"/>
    </source>
</evidence>
<dbReference type="Gene3D" id="3.40.50.300">
    <property type="entry name" value="P-loop containing nucleotide triphosphate hydrolases"/>
    <property type="match status" value="1"/>
</dbReference>
<sequence length="1060" mass="113205">MSGDAAAVDESGSGVLAPEEDEGDTEYKWRLCNVSDLRFQHLTTQMKYRLEEGNGEAFYKVGVEDNGYPKGLSDKDLQETLATIQQMAHQLNADFEIRSCTQGAEGKIADVHIQWHHTSAVQGVDIRLAVVGDSQAGKSTLVGVLTSNMLDNGRGKVRVYRHRHEVLHGRTSSISSHLIGFDYQGRLVNCSSKLRSMSEDDIIHDSAKLLTLIDLAGHQKYSKTTLKGVLSQSPDYLLLVISAEALVTSGTADAHTEGEEGPPPSAAAPGGGNEPEHPSSGSGMIKDVNQSYVRMARSLKCPLIVGITKVDRLTDQQLAAAVKKVHVLLRAEGLTPYDVRSSTQLSSVLRKLSVSSSATTTAPPRGPPGASHPSPLMAVSGIVPGGHPTLPLSPSAEQLLNGHPPSPTANARAASPLVVNKHRKRGDNTGGGNRDIKLTLNPHCIPVFRISCVDGTGVDLFRNFLRVVPPSVEWQRRRAHPAQFLIDEIYPNVHGVSGIVIGGLLLTGSVSKQDILHCGPFTHSEFTALHDELDDRPKTDEHTQQQQQDETPPPPAAAATGAGSAPPPPSTGRKGKRPSASQSPRLSPLSFVERCGPHHWVPILVKSIHVNRVPVDTTYAGQKCSFAIEFTDGGESVVSFPFVGHSDATPQSAQQPDTPTQEPTQPTMPAEPKEEAAPPDAANKDDIEGKSVPPAAAAPAPIGRAVSSPPPSDGGVSINRGFLAAMTAMNVVASQQPNGRELAIGPSSESPLHAAGFPQRGQASSQPSSPNVFKEGASRRHQSGGNWRMAYTPLALTLPEPDSPPLMPLDGAQPDDSPSPAPLEQDQDVDRRQPAGRAKQHTAGSPRRPEVSGPAAASPSAGRPDEGPPPSSPKMLQVPDSSPPPPTTSRRAWRDPSRSGKEGKRKSKGSTGSSLDSDDDWDDGLSEDHYQGGEDDRSLRRRSSSRSALRAGMFAFNLTQWNHDPPRPVYTFQAVMTVIEQGCGIRPKKEYVVHLHSIRQTVVVTGVLTDSQCVRTGETAHINFLFLCRPEYVCPSMPVLLCDGPKTAAIGVVTSTQTDE</sequence>
<evidence type="ECO:0000256" key="4">
    <source>
        <dbReference type="SAM" id="MobiDB-lite"/>
    </source>
</evidence>
<dbReference type="Pfam" id="PF00009">
    <property type="entry name" value="GTP_EFTU"/>
    <property type="match status" value="1"/>
</dbReference>
<accession>A0A0G4GXR3</accession>